<dbReference type="RefSeq" id="WP_305990817.1">
    <property type="nucleotide sequence ID" value="NZ_JAVAMP010000001.1"/>
</dbReference>
<accession>A0ABT9IW33</accession>
<sequence>MAAMSNYLENKILEGTLRGVTYNAPSTIYLALFTSDPTDAGTGIEVSQNGYERKEITFDSPSNGSTTSNTDVLYDVAIEAWGTITHIGIFDANSGGNLLFHGALTATKTILENDQLKINTGDITVTLN</sequence>
<comment type="caution">
    <text evidence="1">The sequence shown here is derived from an EMBL/GenBank/DDBJ whole genome shotgun (WGS) entry which is preliminary data.</text>
</comment>
<protein>
    <submittedName>
        <fullName evidence="1">Uncharacterized protein</fullName>
    </submittedName>
</protein>
<organism evidence="1 2">
    <name type="scientific">Chengkuizengella axinellae</name>
    <dbReference type="NCBI Taxonomy" id="3064388"/>
    <lineage>
        <taxon>Bacteria</taxon>
        <taxon>Bacillati</taxon>
        <taxon>Bacillota</taxon>
        <taxon>Bacilli</taxon>
        <taxon>Bacillales</taxon>
        <taxon>Paenibacillaceae</taxon>
        <taxon>Chengkuizengella</taxon>
    </lineage>
</organism>
<evidence type="ECO:0000313" key="1">
    <source>
        <dbReference type="EMBL" id="MDP5273556.1"/>
    </source>
</evidence>
<reference evidence="1 2" key="1">
    <citation type="submission" date="2023-08" db="EMBL/GenBank/DDBJ databases">
        <authorList>
            <person name="Park J.-S."/>
        </authorList>
    </citation>
    <scope>NUCLEOTIDE SEQUENCE [LARGE SCALE GENOMIC DNA]</scope>
    <source>
        <strain evidence="1 2">2205SS18-9</strain>
    </source>
</reference>
<evidence type="ECO:0000313" key="2">
    <source>
        <dbReference type="Proteomes" id="UP001231941"/>
    </source>
</evidence>
<dbReference type="InterPro" id="IPR056908">
    <property type="entry name" value="Gp80-like"/>
</dbReference>
<keyword evidence="2" id="KW-1185">Reference proteome</keyword>
<name>A0ABT9IW33_9BACL</name>
<dbReference type="EMBL" id="JAVAMP010000001">
    <property type="protein sequence ID" value="MDP5273556.1"/>
    <property type="molecule type" value="Genomic_DNA"/>
</dbReference>
<dbReference type="Pfam" id="PF23140">
    <property type="entry name" value="Gp80"/>
    <property type="match status" value="1"/>
</dbReference>
<proteinExistence type="predicted"/>
<dbReference type="Proteomes" id="UP001231941">
    <property type="component" value="Unassembled WGS sequence"/>
</dbReference>
<gene>
    <name evidence="1" type="ORF">Q5Y73_05525</name>
</gene>